<keyword evidence="3 5" id="KW-1133">Transmembrane helix</keyword>
<gene>
    <name evidence="7" type="ORF">P2L57_19045</name>
</gene>
<dbReference type="Proteomes" id="UP001220022">
    <property type="component" value="Unassembled WGS sequence"/>
</dbReference>
<proteinExistence type="predicted"/>
<keyword evidence="8" id="KW-1185">Reference proteome</keyword>
<comment type="subcellular location">
    <subcellularLocation>
        <location evidence="1">Membrane</location>
        <topology evidence="1">Multi-pass membrane protein</topology>
    </subcellularLocation>
</comment>
<feature type="transmembrane region" description="Helical" evidence="5">
    <location>
        <begin position="149"/>
        <end position="174"/>
    </location>
</feature>
<keyword evidence="4 5" id="KW-0472">Membrane</keyword>
<accession>A0ABT5Z1L7</accession>
<comment type="caution">
    <text evidence="7">The sequence shown here is derived from an EMBL/GenBank/DDBJ whole genome shotgun (WGS) entry which is preliminary data.</text>
</comment>
<organism evidence="7 8">
    <name type="scientific">Streptantibioticus ferralitis</name>
    <dbReference type="NCBI Taxonomy" id="236510"/>
    <lineage>
        <taxon>Bacteria</taxon>
        <taxon>Bacillati</taxon>
        <taxon>Actinomycetota</taxon>
        <taxon>Actinomycetes</taxon>
        <taxon>Kitasatosporales</taxon>
        <taxon>Streptomycetaceae</taxon>
        <taxon>Streptantibioticus</taxon>
    </lineage>
</organism>
<feature type="transmembrane region" description="Helical" evidence="5">
    <location>
        <begin position="180"/>
        <end position="199"/>
    </location>
</feature>
<sequence length="272" mass="29281">MNQAPTHRFWLPNRGVLVQSIALGIAEFRTFYTLRAWLAGWFVRVLAQVAFFASIGLLLHSKDQVRYLLVGNAVALVCLEATVVVLTMAAERFQGTLELLATSPVGPVTVLLGRGLNWVLTGVVSSALTLTLLLLVFGQTLSVPGLLGCLPVLLLIGLTSHFYGSALGAITLRFPRVEWMVLNVGFMMPMTLSGVNVPVSFWPTPLAALAQVFPVTHGLAAIRTILSGGSMSHALGQAALEPMVGMGWLVIGALLYRRMVESSRRRGSLGLF</sequence>
<evidence type="ECO:0000313" key="8">
    <source>
        <dbReference type="Proteomes" id="UP001220022"/>
    </source>
</evidence>
<evidence type="ECO:0000256" key="2">
    <source>
        <dbReference type="ARBA" id="ARBA00022692"/>
    </source>
</evidence>
<feature type="domain" description="ABC-2 type transporter transmembrane" evidence="6">
    <location>
        <begin position="64"/>
        <end position="256"/>
    </location>
</feature>
<name>A0ABT5Z1L7_9ACTN</name>
<feature type="transmembrane region" description="Helical" evidence="5">
    <location>
        <begin position="67"/>
        <end position="90"/>
    </location>
</feature>
<dbReference type="InterPro" id="IPR013525">
    <property type="entry name" value="ABC2_TM"/>
</dbReference>
<dbReference type="InterPro" id="IPR051784">
    <property type="entry name" value="Nod_factor_ABC_transporter"/>
</dbReference>
<dbReference type="PANTHER" id="PTHR43229:SF2">
    <property type="entry name" value="NODULATION PROTEIN J"/>
    <property type="match status" value="1"/>
</dbReference>
<evidence type="ECO:0000256" key="5">
    <source>
        <dbReference type="SAM" id="Phobius"/>
    </source>
</evidence>
<evidence type="ECO:0000313" key="7">
    <source>
        <dbReference type="EMBL" id="MDF2257736.1"/>
    </source>
</evidence>
<dbReference type="RefSeq" id="WP_275816040.1">
    <property type="nucleotide sequence ID" value="NZ_BAAANM010000022.1"/>
</dbReference>
<dbReference type="EMBL" id="JARHTQ010000011">
    <property type="protein sequence ID" value="MDF2257736.1"/>
    <property type="molecule type" value="Genomic_DNA"/>
</dbReference>
<evidence type="ECO:0000259" key="6">
    <source>
        <dbReference type="Pfam" id="PF12698"/>
    </source>
</evidence>
<feature type="transmembrane region" description="Helical" evidence="5">
    <location>
        <begin position="116"/>
        <end position="137"/>
    </location>
</feature>
<protein>
    <submittedName>
        <fullName evidence="7">ABC transporter permease</fullName>
    </submittedName>
</protein>
<dbReference type="PANTHER" id="PTHR43229">
    <property type="entry name" value="NODULATION PROTEIN J"/>
    <property type="match status" value="1"/>
</dbReference>
<dbReference type="Pfam" id="PF12698">
    <property type="entry name" value="ABC2_membrane_3"/>
    <property type="match status" value="1"/>
</dbReference>
<evidence type="ECO:0000256" key="3">
    <source>
        <dbReference type="ARBA" id="ARBA00022989"/>
    </source>
</evidence>
<reference evidence="7 8" key="1">
    <citation type="submission" date="2023-03" db="EMBL/GenBank/DDBJ databases">
        <title>Draft genome sequence of type strain Streptomyces ferralitis JCM 14344.</title>
        <authorList>
            <person name="Klaysubun C."/>
            <person name="Duangmal K."/>
        </authorList>
    </citation>
    <scope>NUCLEOTIDE SEQUENCE [LARGE SCALE GENOMIC DNA]</scope>
    <source>
        <strain evidence="7 8">JCM 14344</strain>
    </source>
</reference>
<keyword evidence="2 5" id="KW-0812">Transmembrane</keyword>
<feature type="transmembrane region" description="Helical" evidence="5">
    <location>
        <begin position="238"/>
        <end position="256"/>
    </location>
</feature>
<evidence type="ECO:0000256" key="1">
    <source>
        <dbReference type="ARBA" id="ARBA00004141"/>
    </source>
</evidence>
<evidence type="ECO:0000256" key="4">
    <source>
        <dbReference type="ARBA" id="ARBA00023136"/>
    </source>
</evidence>
<feature type="transmembrane region" description="Helical" evidence="5">
    <location>
        <begin position="41"/>
        <end position="60"/>
    </location>
</feature>